<dbReference type="FunFam" id="1.25.10.10:FF:001255">
    <property type="entry name" value="Exportin 1"/>
    <property type="match status" value="1"/>
</dbReference>
<name>A0A3S5A8G0_9PLAT</name>
<dbReference type="SUPFAM" id="SSF48371">
    <property type="entry name" value="ARM repeat"/>
    <property type="match status" value="1"/>
</dbReference>
<dbReference type="PANTHER" id="PTHR11223:SF2">
    <property type="entry name" value="EXPORTIN-1"/>
    <property type="match status" value="1"/>
</dbReference>
<dbReference type="Pfam" id="PF18784">
    <property type="entry name" value="CRM1_repeat_2"/>
    <property type="match status" value="1"/>
</dbReference>
<dbReference type="PANTHER" id="PTHR11223">
    <property type="entry name" value="EXPORTIN 1/5"/>
    <property type="match status" value="1"/>
</dbReference>
<dbReference type="InterPro" id="IPR040485">
    <property type="entry name" value="XPO1_repeat_3"/>
</dbReference>
<dbReference type="AlphaFoldDB" id="A0A3S5A8G0"/>
<evidence type="ECO:0000256" key="7">
    <source>
        <dbReference type="ARBA" id="ARBA00073514"/>
    </source>
</evidence>
<keyword evidence="6" id="KW-0539">Nucleus</keyword>
<dbReference type="Proteomes" id="UP000784294">
    <property type="component" value="Unassembled WGS sequence"/>
</dbReference>
<dbReference type="InterPro" id="IPR045065">
    <property type="entry name" value="XPO1/5"/>
</dbReference>
<sequence>MPPSSGNETLSETAATQLLDFSQRLDIALLDRVVNCMYRDSGQQQKLAEKILNTLKEHPDAWTRVDSILEYSTNQETKYFALQILEALIKTRWKVLARPQCEGIKKYIVGLIIHTSSNADLMESEKTYIGKLNMILVEILKHEWPNNWPSFITDIVGASKTNEALCQNNMVILRLLSEEVFDFSLGQMTQNKAKHLKDSMCQEFGLIFQLCLFVLENSQNAPLVAATLETLLRFMHWIPLGYIFETNLISTLVQTFLSVPLFRNVTLKCLSEIAGIMSDDYSAKIIELFVTTTQKLLEMLPLTTRIDKSYEQGTVDEQNFIQNLAIFYCTILRNHSAVLEKGEEQSSALCDAYQYLLLISEVPEREIFKICLEYWNMFVAELYRQSSFHMVPFSSQDQDGRPKRFDSVCYKLRRIIISRMARPEEVLVVENEHNEVVREFMKDTDSLNLYKNMRETLVYLTHLDYADTRKVMIEKLQCQVDGSEWSWHNLNTICWAIGSISGAMQEDDERSFLVVVIRDLLGLCELKRGKDNKAIVASNIMYVVGQYPRFLRAHWRFLKTVITKLFEFMHETHEGVQDMACDTFIKIAQKCRRQLVTVQYSEVFGFIEEILRDIDMIISDLQPQQIHTFFEAVGLIISAQTDPEVQAKEIEQLFMLLNQIWDSILSRAASDMDSLKDIEVVKQLCSILKTNYSACKSLGQPYLVQVGG</sequence>
<evidence type="ECO:0000259" key="8">
    <source>
        <dbReference type="PROSITE" id="PS50166"/>
    </source>
</evidence>
<dbReference type="InterPro" id="IPR011989">
    <property type="entry name" value="ARM-like"/>
</dbReference>
<evidence type="ECO:0000256" key="1">
    <source>
        <dbReference type="ARBA" id="ARBA00004123"/>
    </source>
</evidence>
<comment type="caution">
    <text evidence="9">The sequence shown here is derived from an EMBL/GenBank/DDBJ whole genome shotgun (WGS) entry which is preliminary data.</text>
</comment>
<dbReference type="InterPro" id="IPR013598">
    <property type="entry name" value="Exportin-1/Importin-b-like"/>
</dbReference>
<evidence type="ECO:0000256" key="6">
    <source>
        <dbReference type="ARBA" id="ARBA00023242"/>
    </source>
</evidence>
<proteinExistence type="inferred from homology"/>
<reference evidence="9" key="1">
    <citation type="submission" date="2018-11" db="EMBL/GenBank/DDBJ databases">
        <authorList>
            <consortium name="Pathogen Informatics"/>
        </authorList>
    </citation>
    <scope>NUCLEOTIDE SEQUENCE</scope>
</reference>
<keyword evidence="4" id="KW-0509">mRNA transport</keyword>
<keyword evidence="3" id="KW-0813">Transport</keyword>
<dbReference type="OrthoDB" id="27218at2759"/>
<dbReference type="EMBL" id="CAAALY010021529">
    <property type="protein sequence ID" value="VEL14535.1"/>
    <property type="molecule type" value="Genomic_DNA"/>
</dbReference>
<dbReference type="GO" id="GO:0005737">
    <property type="term" value="C:cytoplasm"/>
    <property type="evidence" value="ECO:0007669"/>
    <property type="project" value="TreeGrafter"/>
</dbReference>
<keyword evidence="10" id="KW-1185">Reference proteome</keyword>
<dbReference type="InterPro" id="IPR041123">
    <property type="entry name" value="CRM1_repeat"/>
</dbReference>
<dbReference type="GO" id="GO:0000055">
    <property type="term" value="P:ribosomal large subunit export from nucleus"/>
    <property type="evidence" value="ECO:0007669"/>
    <property type="project" value="TreeGrafter"/>
</dbReference>
<dbReference type="Pfam" id="PF08389">
    <property type="entry name" value="Xpo1"/>
    <property type="match status" value="1"/>
</dbReference>
<dbReference type="GO" id="GO:0031267">
    <property type="term" value="F:small GTPase binding"/>
    <property type="evidence" value="ECO:0007669"/>
    <property type="project" value="InterPro"/>
</dbReference>
<keyword evidence="5" id="KW-0653">Protein transport</keyword>
<dbReference type="SMART" id="SM00913">
    <property type="entry name" value="IBN_N"/>
    <property type="match status" value="1"/>
</dbReference>
<protein>
    <recommendedName>
        <fullName evidence="7">Exportin-1</fullName>
    </recommendedName>
</protein>
<evidence type="ECO:0000256" key="5">
    <source>
        <dbReference type="ARBA" id="ARBA00022927"/>
    </source>
</evidence>
<evidence type="ECO:0000256" key="4">
    <source>
        <dbReference type="ARBA" id="ARBA00022816"/>
    </source>
</evidence>
<dbReference type="Pfam" id="PF03810">
    <property type="entry name" value="IBN_N"/>
    <property type="match status" value="1"/>
</dbReference>
<organism evidence="9 10">
    <name type="scientific">Protopolystoma xenopodis</name>
    <dbReference type="NCBI Taxonomy" id="117903"/>
    <lineage>
        <taxon>Eukaryota</taxon>
        <taxon>Metazoa</taxon>
        <taxon>Spiralia</taxon>
        <taxon>Lophotrochozoa</taxon>
        <taxon>Platyhelminthes</taxon>
        <taxon>Monogenea</taxon>
        <taxon>Polyopisthocotylea</taxon>
        <taxon>Polystomatidea</taxon>
        <taxon>Polystomatidae</taxon>
        <taxon>Protopolystoma</taxon>
    </lineage>
</organism>
<dbReference type="InterPro" id="IPR001494">
    <property type="entry name" value="Importin-beta_N"/>
</dbReference>
<feature type="domain" description="Importin N-terminal" evidence="8">
    <location>
        <begin position="48"/>
        <end position="114"/>
    </location>
</feature>
<dbReference type="GO" id="GO:0005049">
    <property type="term" value="F:nuclear export signal receptor activity"/>
    <property type="evidence" value="ECO:0007669"/>
    <property type="project" value="InterPro"/>
</dbReference>
<evidence type="ECO:0000313" key="9">
    <source>
        <dbReference type="EMBL" id="VEL14535.1"/>
    </source>
</evidence>
<comment type="similarity">
    <text evidence="2">Belongs to the exportin family.</text>
</comment>
<evidence type="ECO:0000256" key="2">
    <source>
        <dbReference type="ARBA" id="ARBA00009466"/>
    </source>
</evidence>
<dbReference type="InterPro" id="IPR041235">
    <property type="entry name" value="Exp1_repeat_2"/>
</dbReference>
<dbReference type="InterPro" id="IPR016024">
    <property type="entry name" value="ARM-type_fold"/>
</dbReference>
<dbReference type="GO" id="GO:0051028">
    <property type="term" value="P:mRNA transport"/>
    <property type="evidence" value="ECO:0007669"/>
    <property type="project" value="UniProtKB-KW"/>
</dbReference>
<accession>A0A3S5A8G0</accession>
<dbReference type="Pfam" id="PF18787">
    <property type="entry name" value="CRM1_repeat_3"/>
    <property type="match status" value="1"/>
</dbReference>
<dbReference type="GO" id="GO:0000056">
    <property type="term" value="P:ribosomal small subunit export from nucleus"/>
    <property type="evidence" value="ECO:0007669"/>
    <property type="project" value="TreeGrafter"/>
</dbReference>
<dbReference type="PROSITE" id="PS50166">
    <property type="entry name" value="IMPORTIN_B_NT"/>
    <property type="match status" value="1"/>
</dbReference>
<evidence type="ECO:0000256" key="3">
    <source>
        <dbReference type="ARBA" id="ARBA00022448"/>
    </source>
</evidence>
<dbReference type="GO" id="GO:0006611">
    <property type="term" value="P:protein export from nucleus"/>
    <property type="evidence" value="ECO:0007669"/>
    <property type="project" value="InterPro"/>
</dbReference>
<comment type="subcellular location">
    <subcellularLocation>
        <location evidence="1">Nucleus</location>
    </subcellularLocation>
</comment>
<gene>
    <name evidence="9" type="ORF">PXEA_LOCUS7975</name>
</gene>
<dbReference type="GO" id="GO:0005634">
    <property type="term" value="C:nucleus"/>
    <property type="evidence" value="ECO:0007669"/>
    <property type="project" value="UniProtKB-SubCell"/>
</dbReference>
<dbReference type="Gene3D" id="1.25.10.10">
    <property type="entry name" value="Leucine-rich Repeat Variant"/>
    <property type="match status" value="1"/>
</dbReference>
<dbReference type="Pfam" id="PF18777">
    <property type="entry name" value="CRM1_repeat"/>
    <property type="match status" value="1"/>
</dbReference>
<evidence type="ECO:0000313" key="10">
    <source>
        <dbReference type="Proteomes" id="UP000784294"/>
    </source>
</evidence>